<sequence length="103" mass="10711">MRHLPLRVLAGLALVVVLLLGGVVSYYASSSPDGLGRVAQDHGITRAEKDHVAEDSPLAGYTVRGVGDDRLSRGVAGVVGVGVVLLLGTGLTRVVRRRADARS</sequence>
<keyword evidence="3 6" id="KW-0812">Transmembrane</keyword>
<evidence type="ECO:0000313" key="8">
    <source>
        <dbReference type="EMBL" id="MDR7364146.1"/>
    </source>
</evidence>
<organism evidence="8 9">
    <name type="scientific">Nocardioides marmoribigeumensis</name>
    <dbReference type="NCBI Taxonomy" id="433649"/>
    <lineage>
        <taxon>Bacteria</taxon>
        <taxon>Bacillati</taxon>
        <taxon>Actinomycetota</taxon>
        <taxon>Actinomycetes</taxon>
        <taxon>Propionibacteriales</taxon>
        <taxon>Nocardioidaceae</taxon>
        <taxon>Nocardioides</taxon>
    </lineage>
</organism>
<evidence type="ECO:0000256" key="1">
    <source>
        <dbReference type="ARBA" id="ARBA00004236"/>
    </source>
</evidence>
<dbReference type="RefSeq" id="WP_310305434.1">
    <property type="nucleotide sequence ID" value="NZ_BAAAPS010000005.1"/>
</dbReference>
<proteinExistence type="predicted"/>
<dbReference type="Pfam" id="PF13190">
    <property type="entry name" value="PDGLE"/>
    <property type="match status" value="1"/>
</dbReference>
<keyword evidence="9" id="KW-1185">Reference proteome</keyword>
<feature type="transmembrane region" description="Helical" evidence="6">
    <location>
        <begin position="74"/>
        <end position="95"/>
    </location>
</feature>
<name>A0ABU2C0F9_9ACTN</name>
<protein>
    <recommendedName>
        <fullName evidence="7">PDGLE domain-containing protein</fullName>
    </recommendedName>
</protein>
<feature type="domain" description="PDGLE" evidence="7">
    <location>
        <begin position="11"/>
        <end position="97"/>
    </location>
</feature>
<evidence type="ECO:0000256" key="2">
    <source>
        <dbReference type="ARBA" id="ARBA00022475"/>
    </source>
</evidence>
<dbReference type="InterPro" id="IPR025937">
    <property type="entry name" value="PDGLE_dom"/>
</dbReference>
<evidence type="ECO:0000256" key="6">
    <source>
        <dbReference type="SAM" id="Phobius"/>
    </source>
</evidence>
<gene>
    <name evidence="8" type="ORF">J2S63_003699</name>
</gene>
<evidence type="ECO:0000313" key="9">
    <source>
        <dbReference type="Proteomes" id="UP001183648"/>
    </source>
</evidence>
<evidence type="ECO:0000259" key="7">
    <source>
        <dbReference type="Pfam" id="PF13190"/>
    </source>
</evidence>
<comment type="caution">
    <text evidence="8">The sequence shown here is derived from an EMBL/GenBank/DDBJ whole genome shotgun (WGS) entry which is preliminary data.</text>
</comment>
<dbReference type="EMBL" id="JAVDYG010000001">
    <property type="protein sequence ID" value="MDR7364146.1"/>
    <property type="molecule type" value="Genomic_DNA"/>
</dbReference>
<keyword evidence="5 6" id="KW-0472">Membrane</keyword>
<accession>A0ABU2C0F9</accession>
<dbReference type="Proteomes" id="UP001183648">
    <property type="component" value="Unassembled WGS sequence"/>
</dbReference>
<evidence type="ECO:0000256" key="3">
    <source>
        <dbReference type="ARBA" id="ARBA00022692"/>
    </source>
</evidence>
<evidence type="ECO:0000256" key="5">
    <source>
        <dbReference type="ARBA" id="ARBA00023136"/>
    </source>
</evidence>
<keyword evidence="4 6" id="KW-1133">Transmembrane helix</keyword>
<keyword evidence="2" id="KW-1003">Cell membrane</keyword>
<comment type="subcellular location">
    <subcellularLocation>
        <location evidence="1">Cell membrane</location>
    </subcellularLocation>
</comment>
<reference evidence="8 9" key="1">
    <citation type="submission" date="2023-07" db="EMBL/GenBank/DDBJ databases">
        <title>Sequencing the genomes of 1000 actinobacteria strains.</title>
        <authorList>
            <person name="Klenk H.-P."/>
        </authorList>
    </citation>
    <scope>NUCLEOTIDE SEQUENCE [LARGE SCALE GENOMIC DNA]</scope>
    <source>
        <strain evidence="8 9">DSM 19426</strain>
    </source>
</reference>
<evidence type="ECO:0000256" key="4">
    <source>
        <dbReference type="ARBA" id="ARBA00022989"/>
    </source>
</evidence>